<keyword evidence="4" id="KW-0288">FMN</keyword>
<dbReference type="EC" id="2.7.7.2" evidence="2"/>
<dbReference type="InterPro" id="IPR015864">
    <property type="entry name" value="FAD_synthase"/>
</dbReference>
<organism evidence="11 12">
    <name type="scientific">Ziziphus jujuba</name>
    <name type="common">Chinese jujube</name>
    <name type="synonym">Ziziphus sativa</name>
    <dbReference type="NCBI Taxonomy" id="326968"/>
    <lineage>
        <taxon>Eukaryota</taxon>
        <taxon>Viridiplantae</taxon>
        <taxon>Streptophyta</taxon>
        <taxon>Embryophyta</taxon>
        <taxon>Tracheophyta</taxon>
        <taxon>Spermatophyta</taxon>
        <taxon>Magnoliopsida</taxon>
        <taxon>eudicotyledons</taxon>
        <taxon>Gunneridae</taxon>
        <taxon>Pentapetalae</taxon>
        <taxon>rosids</taxon>
        <taxon>fabids</taxon>
        <taxon>Rosales</taxon>
        <taxon>Rhamnaceae</taxon>
        <taxon>Paliureae</taxon>
        <taxon>Ziziphus</taxon>
    </lineage>
</organism>
<evidence type="ECO:0000256" key="2">
    <source>
        <dbReference type="ARBA" id="ARBA00012393"/>
    </source>
</evidence>
<dbReference type="GO" id="GO:0006747">
    <property type="term" value="P:FAD biosynthetic process"/>
    <property type="evidence" value="ECO:0007669"/>
    <property type="project" value="UniProtKB-UniPathway"/>
</dbReference>
<evidence type="ECO:0000256" key="1">
    <source>
        <dbReference type="ARBA" id="ARBA00004726"/>
    </source>
</evidence>
<dbReference type="SUPFAM" id="SSF52374">
    <property type="entry name" value="Nucleotidylyl transferase"/>
    <property type="match status" value="1"/>
</dbReference>
<dbReference type="InterPro" id="IPR014729">
    <property type="entry name" value="Rossmann-like_a/b/a_fold"/>
</dbReference>
<dbReference type="Gene3D" id="3.40.50.620">
    <property type="entry name" value="HUPs"/>
    <property type="match status" value="1"/>
</dbReference>
<evidence type="ECO:0000256" key="4">
    <source>
        <dbReference type="ARBA" id="ARBA00022643"/>
    </source>
</evidence>
<evidence type="ECO:0000256" key="7">
    <source>
        <dbReference type="ARBA" id="ARBA00022741"/>
    </source>
</evidence>
<dbReference type="AlphaFoldDB" id="A0A6P4AE22"/>
<dbReference type="RefSeq" id="XP_015893497.1">
    <property type="nucleotide sequence ID" value="XM_016038011.4"/>
</dbReference>
<keyword evidence="8" id="KW-0274">FAD</keyword>
<feature type="domain" description="FAD synthetase" evidence="10">
    <location>
        <begin position="150"/>
        <end position="212"/>
    </location>
</feature>
<dbReference type="InParanoid" id="A0A6P4AE22"/>
<keyword evidence="7" id="KW-0547">Nucleotide-binding</keyword>
<sequence>MVSPAPALLSRSYALPNGGCLVAPNENLRRLAARCSHFQITRSGFGGLNQSPKVLNDDRAVPSEGLSPVAGGIVALGKFDALHIGHRELAIQASKIGSPFLLSFVGMAEVLGWEPRAPIVAKCDRKRVLSSWAPYCGNIAPAEFHIDFSSVRHLTPQEFVEKLSKDLGVRGVVAGENYRFGYKASGDASELVRLCKEYNMGAYIINSVMDRNHYSQNTNSSDLKDRGQVSSTRVRRALAVGDMKYVSELLGRPHRLILMAKSQEPFTFSRNKVSASKLSLLNLAPKEGLYKNCSVFVGDEKIESCRVVIDAAYIHIEMDDVGSCSSSGTRDFQLLSIEFGNLHS</sequence>
<dbReference type="GeneID" id="107427626"/>
<evidence type="ECO:0000256" key="8">
    <source>
        <dbReference type="ARBA" id="ARBA00022827"/>
    </source>
</evidence>
<reference evidence="12" key="1">
    <citation type="submission" date="2025-08" db="UniProtKB">
        <authorList>
            <consortium name="RefSeq"/>
        </authorList>
    </citation>
    <scope>IDENTIFICATION</scope>
    <source>
        <tissue evidence="12">Seedling</tissue>
    </source>
</reference>
<evidence type="ECO:0000313" key="12">
    <source>
        <dbReference type="RefSeq" id="XP_015893497.1"/>
    </source>
</evidence>
<keyword evidence="9" id="KW-0067">ATP-binding</keyword>
<dbReference type="GO" id="GO:0003919">
    <property type="term" value="F:FMN adenylyltransferase activity"/>
    <property type="evidence" value="ECO:0007669"/>
    <property type="project" value="UniProtKB-EC"/>
</dbReference>
<evidence type="ECO:0000313" key="11">
    <source>
        <dbReference type="Proteomes" id="UP001652623"/>
    </source>
</evidence>
<dbReference type="KEGG" id="zju:107427626"/>
<accession>A0A6P4AE22</accession>
<name>A0A6P4AE22_ZIZJJ</name>
<dbReference type="PANTHER" id="PTHR12714:SF20">
    <property type="entry name" value="FAD SYNTHETASE 1, CHLOROPLASTIC-RELATED"/>
    <property type="match status" value="1"/>
</dbReference>
<keyword evidence="6" id="KW-0548">Nucleotidyltransferase</keyword>
<evidence type="ECO:0000256" key="9">
    <source>
        <dbReference type="ARBA" id="ARBA00022840"/>
    </source>
</evidence>
<evidence type="ECO:0000256" key="5">
    <source>
        <dbReference type="ARBA" id="ARBA00022679"/>
    </source>
</evidence>
<dbReference type="PANTHER" id="PTHR12714">
    <property type="entry name" value="PROTEIN-S ISOPRENYLCYSTEINE O-METHYLTRANSFERASE"/>
    <property type="match status" value="1"/>
</dbReference>
<dbReference type="GO" id="GO:0009231">
    <property type="term" value="P:riboflavin biosynthetic process"/>
    <property type="evidence" value="ECO:0007669"/>
    <property type="project" value="InterPro"/>
</dbReference>
<dbReference type="GO" id="GO:0005524">
    <property type="term" value="F:ATP binding"/>
    <property type="evidence" value="ECO:0007669"/>
    <property type="project" value="UniProtKB-KW"/>
</dbReference>
<proteinExistence type="predicted"/>
<dbReference type="Proteomes" id="UP001652623">
    <property type="component" value="Chromosome 9"/>
</dbReference>
<dbReference type="GO" id="GO:0009507">
    <property type="term" value="C:chloroplast"/>
    <property type="evidence" value="ECO:0007669"/>
    <property type="project" value="TreeGrafter"/>
</dbReference>
<dbReference type="FunCoup" id="A0A6P4AE22">
    <property type="interactions" value="418"/>
</dbReference>
<protein>
    <recommendedName>
        <fullName evidence="2">FAD synthase</fullName>
        <ecNumber evidence="2">2.7.7.2</ecNumber>
    </recommendedName>
</protein>
<dbReference type="UniPathway" id="UPA00277">
    <property type="reaction ID" value="UER00407"/>
</dbReference>
<keyword evidence="3" id="KW-0285">Flavoprotein</keyword>
<evidence type="ECO:0000256" key="6">
    <source>
        <dbReference type="ARBA" id="ARBA00022695"/>
    </source>
</evidence>
<evidence type="ECO:0000259" key="10">
    <source>
        <dbReference type="Pfam" id="PF06574"/>
    </source>
</evidence>
<comment type="pathway">
    <text evidence="1">Cofactor biosynthesis; FAD biosynthesis; FAD from FMN: step 1/1.</text>
</comment>
<gene>
    <name evidence="12" type="primary">LOC107427626</name>
</gene>
<dbReference type="CDD" id="cd02064">
    <property type="entry name" value="FAD_synthetase_N"/>
    <property type="match status" value="1"/>
</dbReference>
<keyword evidence="5" id="KW-0808">Transferase</keyword>
<dbReference type="Pfam" id="PF06574">
    <property type="entry name" value="FAD_syn"/>
    <property type="match status" value="1"/>
</dbReference>
<evidence type="ECO:0000256" key="3">
    <source>
        <dbReference type="ARBA" id="ARBA00022630"/>
    </source>
</evidence>
<keyword evidence="11" id="KW-1185">Reference proteome</keyword>